<dbReference type="InterPro" id="IPR006084">
    <property type="entry name" value="XPG/Rad2"/>
</dbReference>
<evidence type="ECO:0000256" key="3">
    <source>
        <dbReference type="ARBA" id="ARBA00023204"/>
    </source>
</evidence>
<feature type="transmembrane region" description="Helical" evidence="6">
    <location>
        <begin position="26"/>
        <end position="43"/>
    </location>
</feature>
<reference evidence="8 9" key="1">
    <citation type="submission" date="2018-08" db="EMBL/GenBank/DDBJ databases">
        <title>Genome and evolution of the arbuscular mycorrhizal fungus Diversispora epigaea (formerly Glomus versiforme) and its bacterial endosymbionts.</title>
        <authorList>
            <person name="Sun X."/>
            <person name="Fei Z."/>
            <person name="Harrison M."/>
        </authorList>
    </citation>
    <scope>NUCLEOTIDE SEQUENCE [LARGE SCALE GENOMIC DNA]</scope>
    <source>
        <strain evidence="8 9">IT104</strain>
    </source>
</reference>
<evidence type="ECO:0000256" key="1">
    <source>
        <dbReference type="ARBA" id="ARBA00004123"/>
    </source>
</evidence>
<evidence type="ECO:0000256" key="5">
    <source>
        <dbReference type="SAM" id="MobiDB-lite"/>
    </source>
</evidence>
<organism evidence="8 9">
    <name type="scientific">Diversispora epigaea</name>
    <dbReference type="NCBI Taxonomy" id="1348612"/>
    <lineage>
        <taxon>Eukaryota</taxon>
        <taxon>Fungi</taxon>
        <taxon>Fungi incertae sedis</taxon>
        <taxon>Mucoromycota</taxon>
        <taxon>Glomeromycotina</taxon>
        <taxon>Glomeromycetes</taxon>
        <taxon>Diversisporales</taxon>
        <taxon>Diversisporaceae</taxon>
        <taxon>Diversispora</taxon>
    </lineage>
</organism>
<dbReference type="AlphaFoldDB" id="A0A397IWL1"/>
<evidence type="ECO:0000313" key="9">
    <source>
        <dbReference type="Proteomes" id="UP000266861"/>
    </source>
</evidence>
<dbReference type="SMART" id="SM00485">
    <property type="entry name" value="XPGN"/>
    <property type="match status" value="1"/>
</dbReference>
<keyword evidence="6" id="KW-1133">Transmembrane helix</keyword>
<dbReference type="SUPFAM" id="SSF88723">
    <property type="entry name" value="PIN domain-like"/>
    <property type="match status" value="1"/>
</dbReference>
<evidence type="ECO:0000313" key="8">
    <source>
        <dbReference type="EMBL" id="RHZ79427.1"/>
    </source>
</evidence>
<dbReference type="InterPro" id="IPR019974">
    <property type="entry name" value="XPG_CS"/>
</dbReference>
<dbReference type="GO" id="GO:0006281">
    <property type="term" value="P:DNA repair"/>
    <property type="evidence" value="ECO:0007669"/>
    <property type="project" value="UniProtKB-KW"/>
</dbReference>
<evidence type="ECO:0000256" key="6">
    <source>
        <dbReference type="SAM" id="Phobius"/>
    </source>
</evidence>
<feature type="region of interest" description="Disordered" evidence="5">
    <location>
        <begin position="126"/>
        <end position="150"/>
    </location>
</feature>
<comment type="caution">
    <text evidence="8">The sequence shown here is derived from an EMBL/GenBank/DDBJ whole genome shotgun (WGS) entry which is preliminary data.</text>
</comment>
<dbReference type="PANTHER" id="PTHR16171:SF7">
    <property type="entry name" value="DNA REPAIR PROTEIN RAD2"/>
    <property type="match status" value="1"/>
</dbReference>
<keyword evidence="9" id="KW-1185">Reference proteome</keyword>
<dbReference type="Gene3D" id="3.40.50.1010">
    <property type="entry name" value="5'-nuclease"/>
    <property type="match status" value="1"/>
</dbReference>
<accession>A0A397IWL1</accession>
<evidence type="ECO:0000259" key="7">
    <source>
        <dbReference type="SMART" id="SM00485"/>
    </source>
</evidence>
<sequence length="277" mass="32340">MGVKNLWNLLAPAARPIELESLNRKILAIDILIYFVKITINFFRPMRDKDGNILKNAHVLGFLRRLCKLLFFNIKPIFVFDGGAPELKRVTLTKRHKRRSGKANELQKTAEKLLAAQMKVRVINDIDGSKSNNNHNNNNNNNNKDNSKQEVIIDDNTIYYDEIKLNPTKIRQRKRNDEFELPPISGSLESMMTDDDPRLATADDLLRFIEKYKPEDIDTSSEAFQSLPLSKQYEIISELRQKSRISTRDRYKELVESAPISFFIKTVFFFFFEFYLL</sequence>
<dbReference type="InterPro" id="IPR006085">
    <property type="entry name" value="XPG_DNA_repair_N"/>
</dbReference>
<feature type="transmembrane region" description="Helical" evidence="6">
    <location>
        <begin position="254"/>
        <end position="276"/>
    </location>
</feature>
<dbReference type="PRINTS" id="PR00853">
    <property type="entry name" value="XPGRADSUPER"/>
</dbReference>
<dbReference type="PANTHER" id="PTHR16171">
    <property type="entry name" value="DNA REPAIR PROTEIN COMPLEMENTING XP-G CELLS-RELATED"/>
    <property type="match status" value="1"/>
</dbReference>
<dbReference type="PROSITE" id="PS00841">
    <property type="entry name" value="XPG_1"/>
    <property type="match status" value="1"/>
</dbReference>
<feature type="compositionally biased region" description="Low complexity" evidence="5">
    <location>
        <begin position="129"/>
        <end position="144"/>
    </location>
</feature>
<keyword evidence="6" id="KW-0812">Transmembrane</keyword>
<dbReference type="GO" id="GO:0016788">
    <property type="term" value="F:hydrolase activity, acting on ester bonds"/>
    <property type="evidence" value="ECO:0007669"/>
    <property type="project" value="InterPro"/>
</dbReference>
<dbReference type="GO" id="GO:0005634">
    <property type="term" value="C:nucleus"/>
    <property type="evidence" value="ECO:0007669"/>
    <property type="project" value="UniProtKB-SubCell"/>
</dbReference>
<dbReference type="Pfam" id="PF00752">
    <property type="entry name" value="XPG_N"/>
    <property type="match status" value="1"/>
</dbReference>
<dbReference type="InterPro" id="IPR029060">
    <property type="entry name" value="PIN-like_dom_sf"/>
</dbReference>
<keyword evidence="3" id="KW-0234">DNA repair</keyword>
<keyword evidence="2" id="KW-0227">DNA damage</keyword>
<dbReference type="Proteomes" id="UP000266861">
    <property type="component" value="Unassembled WGS sequence"/>
</dbReference>
<keyword evidence="6" id="KW-0472">Membrane</keyword>
<comment type="subcellular location">
    <subcellularLocation>
        <location evidence="1">Nucleus</location>
    </subcellularLocation>
</comment>
<evidence type="ECO:0000256" key="4">
    <source>
        <dbReference type="ARBA" id="ARBA00023242"/>
    </source>
</evidence>
<feature type="domain" description="XPG N-terminal" evidence="7">
    <location>
        <begin position="1"/>
        <end position="102"/>
    </location>
</feature>
<dbReference type="OrthoDB" id="31113at2759"/>
<evidence type="ECO:0000256" key="2">
    <source>
        <dbReference type="ARBA" id="ARBA00022763"/>
    </source>
</evidence>
<dbReference type="STRING" id="1348612.A0A397IWL1"/>
<name>A0A397IWL1_9GLOM</name>
<dbReference type="CDD" id="cd09868">
    <property type="entry name" value="PIN_XPG_RAD2"/>
    <property type="match status" value="1"/>
</dbReference>
<proteinExistence type="predicted"/>
<dbReference type="GO" id="GO:0004520">
    <property type="term" value="F:DNA endonuclease activity"/>
    <property type="evidence" value="ECO:0007669"/>
    <property type="project" value="TreeGrafter"/>
</dbReference>
<dbReference type="GO" id="GO:0003697">
    <property type="term" value="F:single-stranded DNA binding"/>
    <property type="evidence" value="ECO:0007669"/>
    <property type="project" value="TreeGrafter"/>
</dbReference>
<keyword evidence="4" id="KW-0539">Nucleus</keyword>
<dbReference type="EMBL" id="PQFF01000137">
    <property type="protein sequence ID" value="RHZ79427.1"/>
    <property type="molecule type" value="Genomic_DNA"/>
</dbReference>
<protein>
    <recommendedName>
        <fullName evidence="7">XPG N-terminal domain-containing protein</fullName>
    </recommendedName>
</protein>
<gene>
    <name evidence="8" type="ORF">Glove_146g37</name>
</gene>